<dbReference type="FunCoup" id="A0A2V0NRH9">
    <property type="interactions" value="1580"/>
</dbReference>
<dbReference type="NCBIfam" id="TIGR03026">
    <property type="entry name" value="NDP-sugDHase"/>
    <property type="match status" value="1"/>
</dbReference>
<feature type="binding site" evidence="10">
    <location>
        <begin position="91"/>
        <end position="95"/>
    </location>
    <ligand>
        <name>NAD(+)</name>
        <dbReference type="ChEBI" id="CHEBI:57540"/>
    </ligand>
</feature>
<feature type="domain" description="UDP-glucose/GDP-mannose dehydrogenase C-terminal" evidence="11">
    <location>
        <begin position="335"/>
        <end position="459"/>
    </location>
</feature>
<dbReference type="InterPro" id="IPR001732">
    <property type="entry name" value="UDP-Glc/GDP-Man_DH_N"/>
</dbReference>
<feature type="binding site" evidence="10">
    <location>
        <begin position="279"/>
        <end position="282"/>
    </location>
    <ligand>
        <name>NAD(+)</name>
        <dbReference type="ChEBI" id="CHEBI:57540"/>
    </ligand>
</feature>
<accession>A0A2V0NRH9</accession>
<dbReference type="GO" id="GO:0006024">
    <property type="term" value="P:glycosaminoglycan biosynthetic process"/>
    <property type="evidence" value="ECO:0007669"/>
    <property type="project" value="TreeGrafter"/>
</dbReference>
<dbReference type="InterPro" id="IPR008927">
    <property type="entry name" value="6-PGluconate_DH-like_C_sf"/>
</dbReference>
<dbReference type="InterPro" id="IPR028356">
    <property type="entry name" value="UDPglc_DH_euk"/>
</dbReference>
<keyword evidence="6 8" id="KW-0520">NAD</keyword>
<feature type="binding site" evidence="10">
    <location>
        <begin position="132"/>
        <end position="133"/>
    </location>
    <ligand>
        <name>NAD(+)</name>
        <dbReference type="ChEBI" id="CHEBI:57540"/>
    </ligand>
</feature>
<dbReference type="GO" id="GO:0006065">
    <property type="term" value="P:UDP-glucuronate biosynthetic process"/>
    <property type="evidence" value="ECO:0007669"/>
    <property type="project" value="UniProtKB-UniPathway"/>
</dbReference>
<dbReference type="Pfam" id="PF03721">
    <property type="entry name" value="UDPG_MGDP_dh_N"/>
    <property type="match status" value="1"/>
</dbReference>
<evidence type="ECO:0000313" key="13">
    <source>
        <dbReference type="Proteomes" id="UP000247498"/>
    </source>
</evidence>
<comment type="similarity">
    <text evidence="2 8">Belongs to the UDP-glucose/GDP-mannose dehydrogenase family.</text>
</comment>
<feature type="binding site" evidence="10">
    <location>
        <begin position="13"/>
        <end position="18"/>
    </location>
    <ligand>
        <name>NAD(+)</name>
        <dbReference type="ChEBI" id="CHEBI:57540"/>
    </ligand>
</feature>
<gene>
    <name evidence="12" type="ORF">Rsub_03377</name>
</gene>
<dbReference type="InterPro" id="IPR014026">
    <property type="entry name" value="UDP-Glc/GDP-Man_DH_dimer"/>
</dbReference>
<dbReference type="SMART" id="SM00984">
    <property type="entry name" value="UDPG_MGDP_dh_C"/>
    <property type="match status" value="1"/>
</dbReference>
<evidence type="ECO:0000256" key="2">
    <source>
        <dbReference type="ARBA" id="ARBA00006601"/>
    </source>
</evidence>
<dbReference type="SUPFAM" id="SSF52413">
    <property type="entry name" value="UDP-glucose/GDP-mannose dehydrogenase C-terminal domain"/>
    <property type="match status" value="1"/>
</dbReference>
<dbReference type="InterPro" id="IPR014027">
    <property type="entry name" value="UDP-Glc/GDP-Man_DH_C"/>
</dbReference>
<dbReference type="Pfam" id="PF00984">
    <property type="entry name" value="UDPG_MGDP_dh"/>
    <property type="match status" value="1"/>
</dbReference>
<feature type="binding site" evidence="10">
    <location>
        <position position="43"/>
    </location>
    <ligand>
        <name>NAD(+)</name>
        <dbReference type="ChEBI" id="CHEBI:57540"/>
    </ligand>
</feature>
<dbReference type="SUPFAM" id="SSF48179">
    <property type="entry name" value="6-phosphogluconate dehydrogenase C-terminal domain-like"/>
    <property type="match status" value="1"/>
</dbReference>
<comment type="pathway">
    <text evidence="1">Nucleotide-sugar biosynthesis; UDP-alpha-D-glucuronate biosynthesis; UDP-alpha-D-glucuronate from UDP-alpha-D-glucose: step 1/1.</text>
</comment>
<comment type="catalytic activity">
    <reaction evidence="7 8">
        <text>UDP-alpha-D-glucose + 2 NAD(+) + H2O = UDP-alpha-D-glucuronate + 2 NADH + 3 H(+)</text>
        <dbReference type="Rhea" id="RHEA:23596"/>
        <dbReference type="ChEBI" id="CHEBI:15377"/>
        <dbReference type="ChEBI" id="CHEBI:15378"/>
        <dbReference type="ChEBI" id="CHEBI:57540"/>
        <dbReference type="ChEBI" id="CHEBI:57945"/>
        <dbReference type="ChEBI" id="CHEBI:58052"/>
        <dbReference type="ChEBI" id="CHEBI:58885"/>
        <dbReference type="EC" id="1.1.1.22"/>
    </reaction>
</comment>
<dbReference type="PIRSF" id="PIRSF500133">
    <property type="entry name" value="UDPglc_DH_euk"/>
    <property type="match status" value="1"/>
</dbReference>
<dbReference type="InterPro" id="IPR036220">
    <property type="entry name" value="UDP-Glc/GDP-Man_DH_C_sf"/>
</dbReference>
<protein>
    <recommendedName>
        <fullName evidence="4 8">UDP-glucose 6-dehydrogenase</fullName>
        <ecNumber evidence="3 8">1.1.1.22</ecNumber>
    </recommendedName>
</protein>
<feature type="binding site" evidence="10">
    <location>
        <position position="349"/>
    </location>
    <ligand>
        <name>NAD(+)</name>
        <dbReference type="ChEBI" id="CHEBI:57540"/>
    </ligand>
</feature>
<dbReference type="PANTHER" id="PTHR11374:SF3">
    <property type="entry name" value="UDP-GLUCOSE 6-DEHYDROGENASE"/>
    <property type="match status" value="1"/>
</dbReference>
<dbReference type="FunFam" id="3.40.50.720:FF:000032">
    <property type="entry name" value="UDP-glucose 6-dehydrogenase"/>
    <property type="match status" value="1"/>
</dbReference>
<dbReference type="AlphaFoldDB" id="A0A2V0NRH9"/>
<keyword evidence="13" id="KW-1185">Reference proteome</keyword>
<dbReference type="GO" id="GO:0003979">
    <property type="term" value="F:UDP-glucose 6-dehydrogenase activity"/>
    <property type="evidence" value="ECO:0007669"/>
    <property type="project" value="UniProtKB-EC"/>
</dbReference>
<keyword evidence="5 8" id="KW-0560">Oxidoreductase</keyword>
<evidence type="ECO:0000313" key="12">
    <source>
        <dbReference type="EMBL" id="GBF90244.1"/>
    </source>
</evidence>
<dbReference type="InterPro" id="IPR036291">
    <property type="entry name" value="NAD(P)-bd_dom_sf"/>
</dbReference>
<evidence type="ECO:0000256" key="8">
    <source>
        <dbReference type="PIRNR" id="PIRNR000124"/>
    </source>
</evidence>
<dbReference type="SUPFAM" id="SSF51735">
    <property type="entry name" value="NAD(P)-binding Rossmann-fold domains"/>
    <property type="match status" value="1"/>
</dbReference>
<evidence type="ECO:0000256" key="5">
    <source>
        <dbReference type="ARBA" id="ARBA00023002"/>
    </source>
</evidence>
<name>A0A2V0NRH9_9CHLO</name>
<evidence type="ECO:0000256" key="7">
    <source>
        <dbReference type="ARBA" id="ARBA00047473"/>
    </source>
</evidence>
<feature type="active site" description="Nucleophile" evidence="9">
    <location>
        <position position="279"/>
    </location>
</feature>
<evidence type="ECO:0000256" key="1">
    <source>
        <dbReference type="ARBA" id="ARBA00004701"/>
    </source>
</evidence>
<dbReference type="InterPro" id="IPR017476">
    <property type="entry name" value="UDP-Glc/GDP-Man"/>
</dbReference>
<dbReference type="EMBL" id="BDRX01000015">
    <property type="protein sequence ID" value="GBF90244.1"/>
    <property type="molecule type" value="Genomic_DNA"/>
</dbReference>
<dbReference type="Proteomes" id="UP000247498">
    <property type="component" value="Unassembled WGS sequence"/>
</dbReference>
<evidence type="ECO:0000256" key="10">
    <source>
        <dbReference type="PIRSR" id="PIRSR500133-3"/>
    </source>
</evidence>
<dbReference type="GO" id="GO:0051287">
    <property type="term" value="F:NAD binding"/>
    <property type="evidence" value="ECO:0007669"/>
    <property type="project" value="InterPro"/>
</dbReference>
<evidence type="ECO:0000256" key="3">
    <source>
        <dbReference type="ARBA" id="ARBA00012954"/>
    </source>
</evidence>
<organism evidence="12 13">
    <name type="scientific">Raphidocelis subcapitata</name>
    <dbReference type="NCBI Taxonomy" id="307507"/>
    <lineage>
        <taxon>Eukaryota</taxon>
        <taxon>Viridiplantae</taxon>
        <taxon>Chlorophyta</taxon>
        <taxon>core chlorophytes</taxon>
        <taxon>Chlorophyceae</taxon>
        <taxon>CS clade</taxon>
        <taxon>Sphaeropleales</taxon>
        <taxon>Selenastraceae</taxon>
        <taxon>Raphidocelis</taxon>
    </lineage>
</organism>
<dbReference type="InParanoid" id="A0A2V0NRH9"/>
<dbReference type="UniPathway" id="UPA00038">
    <property type="reaction ID" value="UER00491"/>
</dbReference>
<evidence type="ECO:0000256" key="4">
    <source>
        <dbReference type="ARBA" id="ARBA00015132"/>
    </source>
</evidence>
<dbReference type="EC" id="1.1.1.22" evidence="3 8"/>
<reference evidence="12 13" key="1">
    <citation type="journal article" date="2018" name="Sci. Rep.">
        <title>Raphidocelis subcapitata (=Pseudokirchneriella subcapitata) provides an insight into genome evolution and environmental adaptations in the Sphaeropleales.</title>
        <authorList>
            <person name="Suzuki S."/>
            <person name="Yamaguchi H."/>
            <person name="Nakajima N."/>
            <person name="Kawachi M."/>
        </authorList>
    </citation>
    <scope>NUCLEOTIDE SEQUENCE [LARGE SCALE GENOMIC DNA]</scope>
    <source>
        <strain evidence="12 13">NIES-35</strain>
    </source>
</reference>
<proteinExistence type="inferred from homology"/>
<dbReference type="FunFam" id="1.20.5.100:FF:000001">
    <property type="entry name" value="UDP-glucose 6-dehydrogenase"/>
    <property type="match status" value="1"/>
</dbReference>
<dbReference type="PANTHER" id="PTHR11374">
    <property type="entry name" value="UDP-GLUCOSE DEHYDROGENASE/UDP-MANNAC DEHYDROGENASE"/>
    <property type="match status" value="1"/>
</dbReference>
<dbReference type="STRING" id="307507.A0A2V0NRH9"/>
<dbReference type="Gene3D" id="1.20.5.100">
    <property type="entry name" value="Cytochrome c1, transmembrane anchor, C-terminal"/>
    <property type="match status" value="1"/>
</dbReference>
<dbReference type="GO" id="GO:0005634">
    <property type="term" value="C:nucleus"/>
    <property type="evidence" value="ECO:0007669"/>
    <property type="project" value="TreeGrafter"/>
</dbReference>
<evidence type="ECO:0000256" key="6">
    <source>
        <dbReference type="ARBA" id="ARBA00023027"/>
    </source>
</evidence>
<evidence type="ECO:0000256" key="9">
    <source>
        <dbReference type="PIRSR" id="PIRSR500133-1"/>
    </source>
</evidence>
<evidence type="ECO:0000259" key="11">
    <source>
        <dbReference type="SMART" id="SM00984"/>
    </source>
</evidence>
<comment type="caution">
    <text evidence="12">The sequence shown here is derived from an EMBL/GenBank/DDBJ whole genome shotgun (WGS) entry which is preliminary data.</text>
</comment>
<dbReference type="PIRSF" id="PIRSF000124">
    <property type="entry name" value="UDPglc_GDPman_dh"/>
    <property type="match status" value="1"/>
</dbReference>
<dbReference type="OrthoDB" id="5059218at2759"/>
<feature type="binding site" evidence="10">
    <location>
        <position position="38"/>
    </location>
    <ligand>
        <name>NAD(+)</name>
        <dbReference type="ChEBI" id="CHEBI:57540"/>
    </ligand>
</feature>
<dbReference type="Gene3D" id="3.40.50.720">
    <property type="entry name" value="NAD(P)-binding Rossmann-like Domain"/>
    <property type="match status" value="2"/>
</dbReference>
<dbReference type="FunFam" id="3.40.50.720:FF:000114">
    <property type="entry name" value="UDP-glucose 6-dehydrogenase"/>
    <property type="match status" value="1"/>
</dbReference>
<dbReference type="Pfam" id="PF03720">
    <property type="entry name" value="UDPG_MGDP_dh_C"/>
    <property type="match status" value="1"/>
</dbReference>
<feature type="binding site" evidence="10">
    <location>
        <position position="168"/>
    </location>
    <ligand>
        <name>NAD(+)</name>
        <dbReference type="ChEBI" id="CHEBI:57540"/>
    </ligand>
</feature>
<sequence>MSTNTVKKIACIGAGYVGGPSMAVIALQCPNIEVVVLDINEERIKAWNSDKLPIYEPGLEEVVFAARGRNLFFSTDTTKHLGEADVIFVSVNTPTKMSGIGAGRAADLTYWEGAARMIAAVSKSSKIVVEKSTVPVKTAEAIAKVLTRNCVDPNVKFEILSNPEFLAEGTAISDLTKPDRVLIGGQETPTGRAALEKLKWVYAHWVPDNRILMTNLWSAELAKLTANAMLAQRISSVNAISALCEATGADVSQVSYAIGMDSRIGPKFLQASVGFGGSCFQKDILNLCYVCESVGLKEVSDYWYTVVAMNDYQKQRFVERVISGMFNTVAGKRIAIFGFAFKKDTGDTRETPAIDVCRGLLADGAKCAVYDPQVAPIQMFRDLSAPKYAWDRPHGWTKSENHIMESVQAVSDPYSCAAGSHAICVLTEWDEFKGLDYAKMYDSMVKPAFVFDGRNILDHDALRKIGFVVYALGKPLDPFLVRG</sequence>